<dbReference type="KEGG" id="gtt:GUITHDRAFT_154372"/>
<protein>
    <submittedName>
        <fullName evidence="3 4">Uncharacterized protein</fullName>
    </submittedName>
</protein>
<feature type="region of interest" description="Disordered" evidence="1">
    <location>
        <begin position="101"/>
        <end position="121"/>
    </location>
</feature>
<dbReference type="PaxDb" id="55529-EKX39542"/>
<evidence type="ECO:0000256" key="1">
    <source>
        <dbReference type="SAM" id="MobiDB-lite"/>
    </source>
</evidence>
<keyword evidence="2" id="KW-0472">Membrane</keyword>
<reference evidence="4" key="3">
    <citation type="submission" date="2015-06" db="UniProtKB">
        <authorList>
            <consortium name="EnsemblProtists"/>
        </authorList>
    </citation>
    <scope>IDENTIFICATION</scope>
</reference>
<reference evidence="5" key="2">
    <citation type="submission" date="2012-11" db="EMBL/GenBank/DDBJ databases">
        <authorList>
            <person name="Kuo A."/>
            <person name="Curtis B.A."/>
            <person name="Tanifuji G."/>
            <person name="Burki F."/>
            <person name="Gruber A."/>
            <person name="Irimia M."/>
            <person name="Maruyama S."/>
            <person name="Arias M.C."/>
            <person name="Ball S.G."/>
            <person name="Gile G.H."/>
            <person name="Hirakawa Y."/>
            <person name="Hopkins J.F."/>
            <person name="Rensing S.A."/>
            <person name="Schmutz J."/>
            <person name="Symeonidi A."/>
            <person name="Elias M."/>
            <person name="Eveleigh R.J."/>
            <person name="Herman E.K."/>
            <person name="Klute M.J."/>
            <person name="Nakayama T."/>
            <person name="Obornik M."/>
            <person name="Reyes-Prieto A."/>
            <person name="Armbrust E.V."/>
            <person name="Aves S.J."/>
            <person name="Beiko R.G."/>
            <person name="Coutinho P."/>
            <person name="Dacks J.B."/>
            <person name="Durnford D.G."/>
            <person name="Fast N.M."/>
            <person name="Green B.R."/>
            <person name="Grisdale C."/>
            <person name="Hempe F."/>
            <person name="Henrissat B."/>
            <person name="Hoppner M.P."/>
            <person name="Ishida K.-I."/>
            <person name="Kim E."/>
            <person name="Koreny L."/>
            <person name="Kroth P.G."/>
            <person name="Liu Y."/>
            <person name="Malik S.-B."/>
            <person name="Maier U.G."/>
            <person name="McRose D."/>
            <person name="Mock T."/>
            <person name="Neilson J.A."/>
            <person name="Onodera N.T."/>
            <person name="Poole A.M."/>
            <person name="Pritham E.J."/>
            <person name="Richards T.A."/>
            <person name="Rocap G."/>
            <person name="Roy S.W."/>
            <person name="Sarai C."/>
            <person name="Schaack S."/>
            <person name="Shirato S."/>
            <person name="Slamovits C.H."/>
            <person name="Spencer D.F."/>
            <person name="Suzuki S."/>
            <person name="Worden A.Z."/>
            <person name="Zauner S."/>
            <person name="Barry K."/>
            <person name="Bell C."/>
            <person name="Bharti A.K."/>
            <person name="Crow J.A."/>
            <person name="Grimwood J."/>
            <person name="Kramer R."/>
            <person name="Lindquist E."/>
            <person name="Lucas S."/>
            <person name="Salamov A."/>
            <person name="McFadden G.I."/>
            <person name="Lane C.E."/>
            <person name="Keeling P.J."/>
            <person name="Gray M.W."/>
            <person name="Grigoriev I.V."/>
            <person name="Archibald J.M."/>
        </authorList>
    </citation>
    <scope>NUCLEOTIDE SEQUENCE</scope>
    <source>
        <strain evidence="5">CCMP2712</strain>
    </source>
</reference>
<dbReference type="GeneID" id="17296358"/>
<organism evidence="3">
    <name type="scientific">Guillardia theta (strain CCMP2712)</name>
    <name type="common">Cryptophyte</name>
    <dbReference type="NCBI Taxonomy" id="905079"/>
    <lineage>
        <taxon>Eukaryota</taxon>
        <taxon>Cryptophyceae</taxon>
        <taxon>Pyrenomonadales</taxon>
        <taxon>Geminigeraceae</taxon>
        <taxon>Guillardia</taxon>
    </lineage>
</organism>
<dbReference type="EMBL" id="JH993038">
    <property type="protein sequence ID" value="EKX39542.1"/>
    <property type="molecule type" value="Genomic_DNA"/>
</dbReference>
<evidence type="ECO:0000313" key="3">
    <source>
        <dbReference type="EMBL" id="EKX39542.1"/>
    </source>
</evidence>
<dbReference type="Proteomes" id="UP000011087">
    <property type="component" value="Unassembled WGS sequence"/>
</dbReference>
<feature type="compositionally biased region" description="Basic residues" evidence="1">
    <location>
        <begin position="109"/>
        <end position="121"/>
    </location>
</feature>
<dbReference type="AlphaFoldDB" id="L1ITV0"/>
<sequence length="181" mass="21338">MPSQRLLQHSSRSFKGSFALKKDNVWNLHAIFILWLGYIGEMLRSIWTTHRAASAHACQAEEKRWQRQNSLRRKSESMKDDYQQLLQIMQDCCQSGHVVLTSPPSKLDSRRRREQQTHRRKSMTLLECKQQVDTRRSRLEANTHAAWNSQQGYMVAGSPAPQTFEKLKRRNDRILSKWVEM</sequence>
<feature type="transmembrane region" description="Helical" evidence="2">
    <location>
        <begin position="25"/>
        <end position="43"/>
    </location>
</feature>
<name>L1ITV0_GUITC</name>
<proteinExistence type="predicted"/>
<reference evidence="3 5" key="1">
    <citation type="journal article" date="2012" name="Nature">
        <title>Algal genomes reveal evolutionary mosaicism and the fate of nucleomorphs.</title>
        <authorList>
            <consortium name="DOE Joint Genome Institute"/>
            <person name="Curtis B.A."/>
            <person name="Tanifuji G."/>
            <person name="Burki F."/>
            <person name="Gruber A."/>
            <person name="Irimia M."/>
            <person name="Maruyama S."/>
            <person name="Arias M.C."/>
            <person name="Ball S.G."/>
            <person name="Gile G.H."/>
            <person name="Hirakawa Y."/>
            <person name="Hopkins J.F."/>
            <person name="Kuo A."/>
            <person name="Rensing S.A."/>
            <person name="Schmutz J."/>
            <person name="Symeonidi A."/>
            <person name="Elias M."/>
            <person name="Eveleigh R.J."/>
            <person name="Herman E.K."/>
            <person name="Klute M.J."/>
            <person name="Nakayama T."/>
            <person name="Obornik M."/>
            <person name="Reyes-Prieto A."/>
            <person name="Armbrust E.V."/>
            <person name="Aves S.J."/>
            <person name="Beiko R.G."/>
            <person name="Coutinho P."/>
            <person name="Dacks J.B."/>
            <person name="Durnford D.G."/>
            <person name="Fast N.M."/>
            <person name="Green B.R."/>
            <person name="Grisdale C.J."/>
            <person name="Hempel F."/>
            <person name="Henrissat B."/>
            <person name="Hoppner M.P."/>
            <person name="Ishida K."/>
            <person name="Kim E."/>
            <person name="Koreny L."/>
            <person name="Kroth P.G."/>
            <person name="Liu Y."/>
            <person name="Malik S.B."/>
            <person name="Maier U.G."/>
            <person name="McRose D."/>
            <person name="Mock T."/>
            <person name="Neilson J.A."/>
            <person name="Onodera N.T."/>
            <person name="Poole A.M."/>
            <person name="Pritham E.J."/>
            <person name="Richards T.A."/>
            <person name="Rocap G."/>
            <person name="Roy S.W."/>
            <person name="Sarai C."/>
            <person name="Schaack S."/>
            <person name="Shirato S."/>
            <person name="Slamovits C.H."/>
            <person name="Spencer D.F."/>
            <person name="Suzuki S."/>
            <person name="Worden A.Z."/>
            <person name="Zauner S."/>
            <person name="Barry K."/>
            <person name="Bell C."/>
            <person name="Bharti A.K."/>
            <person name="Crow J.A."/>
            <person name="Grimwood J."/>
            <person name="Kramer R."/>
            <person name="Lindquist E."/>
            <person name="Lucas S."/>
            <person name="Salamov A."/>
            <person name="McFadden G.I."/>
            <person name="Lane C.E."/>
            <person name="Keeling P.J."/>
            <person name="Gray M.W."/>
            <person name="Grigoriev I.V."/>
            <person name="Archibald J.M."/>
        </authorList>
    </citation>
    <scope>NUCLEOTIDE SEQUENCE</scope>
    <source>
        <strain evidence="3 5">CCMP2712</strain>
    </source>
</reference>
<accession>L1ITV0</accession>
<keyword evidence="5" id="KW-1185">Reference proteome</keyword>
<dbReference type="EnsemblProtists" id="EKX39542">
    <property type="protein sequence ID" value="EKX39542"/>
    <property type="gene ID" value="GUITHDRAFT_154372"/>
</dbReference>
<keyword evidence="2" id="KW-0812">Transmembrane</keyword>
<evidence type="ECO:0000256" key="2">
    <source>
        <dbReference type="SAM" id="Phobius"/>
    </source>
</evidence>
<evidence type="ECO:0000313" key="5">
    <source>
        <dbReference type="Proteomes" id="UP000011087"/>
    </source>
</evidence>
<dbReference type="HOGENOM" id="CLU_1491788_0_0_1"/>
<keyword evidence="2" id="KW-1133">Transmembrane helix</keyword>
<evidence type="ECO:0000313" key="4">
    <source>
        <dbReference type="EnsemblProtists" id="EKX39542"/>
    </source>
</evidence>
<gene>
    <name evidence="3" type="ORF">GUITHDRAFT_154372</name>
</gene>
<dbReference type="RefSeq" id="XP_005826522.1">
    <property type="nucleotide sequence ID" value="XM_005826465.1"/>
</dbReference>